<proteinExistence type="inferred from homology"/>
<dbReference type="PANTHER" id="PTHR48043">
    <property type="entry name" value="EG:EG0003.4 PROTEIN-RELATED"/>
    <property type="match status" value="1"/>
</dbReference>
<keyword evidence="4" id="KW-0472">Membrane</keyword>
<name>A0AAW1LU30_POPJA</name>
<feature type="transmembrane region" description="Helical" evidence="4">
    <location>
        <begin position="265"/>
        <end position="284"/>
    </location>
</feature>
<comment type="caution">
    <text evidence="5">The sequence shown here is derived from an EMBL/GenBank/DDBJ whole genome shotgun (WGS) entry which is preliminary data.</text>
</comment>
<evidence type="ECO:0000313" key="6">
    <source>
        <dbReference type="Proteomes" id="UP001458880"/>
    </source>
</evidence>
<dbReference type="Proteomes" id="UP001458880">
    <property type="component" value="Unassembled WGS sequence"/>
</dbReference>
<dbReference type="EMBL" id="JASPKY010000107">
    <property type="protein sequence ID" value="KAK9736897.1"/>
    <property type="molecule type" value="Genomic_DNA"/>
</dbReference>
<dbReference type="CDD" id="cd03784">
    <property type="entry name" value="GT1_Gtf-like"/>
    <property type="match status" value="1"/>
</dbReference>
<dbReference type="PANTHER" id="PTHR48043:SF159">
    <property type="entry name" value="EG:EG0003.4 PROTEIN-RELATED"/>
    <property type="match status" value="1"/>
</dbReference>
<gene>
    <name evidence="5" type="ORF">QE152_g11139</name>
</gene>
<organism evidence="5 6">
    <name type="scientific">Popillia japonica</name>
    <name type="common">Japanese beetle</name>
    <dbReference type="NCBI Taxonomy" id="7064"/>
    <lineage>
        <taxon>Eukaryota</taxon>
        <taxon>Metazoa</taxon>
        <taxon>Ecdysozoa</taxon>
        <taxon>Arthropoda</taxon>
        <taxon>Hexapoda</taxon>
        <taxon>Insecta</taxon>
        <taxon>Pterygota</taxon>
        <taxon>Neoptera</taxon>
        <taxon>Endopterygota</taxon>
        <taxon>Coleoptera</taxon>
        <taxon>Polyphaga</taxon>
        <taxon>Scarabaeiformia</taxon>
        <taxon>Scarabaeidae</taxon>
        <taxon>Rutelinae</taxon>
        <taxon>Popillia</taxon>
    </lineage>
</organism>
<keyword evidence="3 5" id="KW-0808">Transferase</keyword>
<dbReference type="GO" id="GO:0008194">
    <property type="term" value="F:UDP-glycosyltransferase activity"/>
    <property type="evidence" value="ECO:0007669"/>
    <property type="project" value="InterPro"/>
</dbReference>
<dbReference type="InterPro" id="IPR002213">
    <property type="entry name" value="UDP_glucos_trans"/>
</dbReference>
<keyword evidence="4" id="KW-0812">Transmembrane</keyword>
<keyword evidence="6" id="KW-1185">Reference proteome</keyword>
<dbReference type="SUPFAM" id="SSF53756">
    <property type="entry name" value="UDP-Glycosyltransferase/glycogen phosphorylase"/>
    <property type="match status" value="1"/>
</dbReference>
<evidence type="ECO:0000256" key="1">
    <source>
        <dbReference type="ARBA" id="ARBA00009995"/>
    </source>
</evidence>
<keyword evidence="4" id="KW-1133">Transmembrane helix</keyword>
<protein>
    <submittedName>
        <fullName evidence="5">UDP-glucoronosyl and UDP-glucosyl transferase</fullName>
    </submittedName>
</protein>
<evidence type="ECO:0000256" key="2">
    <source>
        <dbReference type="ARBA" id="ARBA00022676"/>
    </source>
</evidence>
<dbReference type="AlphaFoldDB" id="A0AAW1LU30"/>
<comment type="similarity">
    <text evidence="1">Belongs to the UDP-glycosyltransferase family.</text>
</comment>
<evidence type="ECO:0000256" key="4">
    <source>
        <dbReference type="SAM" id="Phobius"/>
    </source>
</evidence>
<keyword evidence="2" id="KW-0328">Glycosyltransferase</keyword>
<dbReference type="InterPro" id="IPR050271">
    <property type="entry name" value="UDP-glycosyltransferase"/>
</dbReference>
<accession>A0AAW1LU30</accession>
<evidence type="ECO:0000313" key="5">
    <source>
        <dbReference type="EMBL" id="KAK9736897.1"/>
    </source>
</evidence>
<dbReference type="Gene3D" id="3.40.50.2000">
    <property type="entry name" value="Glycogen Phosphorylase B"/>
    <property type="match status" value="1"/>
</dbReference>
<dbReference type="Pfam" id="PF00201">
    <property type="entry name" value="UDPGT"/>
    <property type="match status" value="2"/>
</dbReference>
<reference evidence="5 6" key="1">
    <citation type="journal article" date="2024" name="BMC Genomics">
        <title>De novo assembly and annotation of Popillia japonica's genome with initial clues to its potential as an invasive pest.</title>
        <authorList>
            <person name="Cucini C."/>
            <person name="Boschi S."/>
            <person name="Funari R."/>
            <person name="Cardaioli E."/>
            <person name="Iannotti N."/>
            <person name="Marturano G."/>
            <person name="Paoli F."/>
            <person name="Bruttini M."/>
            <person name="Carapelli A."/>
            <person name="Frati F."/>
            <person name="Nardi F."/>
        </authorList>
    </citation>
    <scope>NUCLEOTIDE SEQUENCE [LARGE SCALE GENOMIC DNA]</scope>
    <source>
        <strain evidence="5">DMR45628</strain>
    </source>
</reference>
<evidence type="ECO:0000256" key="3">
    <source>
        <dbReference type="ARBA" id="ARBA00022679"/>
    </source>
</evidence>
<sequence>MNFCERVFNYMTAMLQSLFNKFYYLPQQEKILHKFLPDAPSLHELRANISLQLFNSDPAINGPMPLLPNIIEVGGLHIQPPKKLPDDLQKFLDESKDGVIYFSLGGNLKSKDLPQGRREEFLRVLSKLKQKQDILAHPNIKLFITYGGLLSTMESLYHGVPVIGISVFGDQALNMRNAENRGYGISIPYSEFTEEKFANALDRMLKDPSYAQVAKEISVLLKDKSVSPLDKAVDSVEYVIRHKGAPHLKSVAHQLNWYQYYSVDVILFITFVTLLFIKVSYFVIRKLLCKKKKQKSKQKAN</sequence>